<evidence type="ECO:0000256" key="8">
    <source>
        <dbReference type="ARBA" id="ARBA00035655"/>
    </source>
</evidence>
<evidence type="ECO:0000256" key="3">
    <source>
        <dbReference type="ARBA" id="ARBA00022475"/>
    </source>
</evidence>
<feature type="transmembrane region" description="Helical" evidence="9">
    <location>
        <begin position="145"/>
        <end position="168"/>
    </location>
</feature>
<evidence type="ECO:0000256" key="1">
    <source>
        <dbReference type="ARBA" id="ARBA00004429"/>
    </source>
</evidence>
<keyword evidence="6 9" id="KW-1133">Transmembrane helix</keyword>
<evidence type="ECO:0000256" key="9">
    <source>
        <dbReference type="SAM" id="Phobius"/>
    </source>
</evidence>
<dbReference type="EMBL" id="CP046244">
    <property type="protein sequence ID" value="QGP91311.1"/>
    <property type="molecule type" value="Genomic_DNA"/>
</dbReference>
<evidence type="ECO:0000313" key="11">
    <source>
        <dbReference type="Proteomes" id="UP000425916"/>
    </source>
</evidence>
<evidence type="ECO:0000313" key="10">
    <source>
        <dbReference type="EMBL" id="QGP91311.1"/>
    </source>
</evidence>
<evidence type="ECO:0000256" key="6">
    <source>
        <dbReference type="ARBA" id="ARBA00022989"/>
    </source>
</evidence>
<dbReference type="AlphaFoldDB" id="A0A6I5ZP69"/>
<dbReference type="InterPro" id="IPR007272">
    <property type="entry name" value="Sulf_transp_TsuA/YedE"/>
</dbReference>
<dbReference type="PANTHER" id="PTHR30574">
    <property type="entry name" value="INNER MEMBRANE PROTEIN YEDE"/>
    <property type="match status" value="1"/>
</dbReference>
<dbReference type="Pfam" id="PF04143">
    <property type="entry name" value="Sulf_transp"/>
    <property type="match status" value="1"/>
</dbReference>
<dbReference type="GO" id="GO:0005886">
    <property type="term" value="C:plasma membrane"/>
    <property type="evidence" value="ECO:0007669"/>
    <property type="project" value="UniProtKB-SubCell"/>
</dbReference>
<keyword evidence="7 9" id="KW-0472">Membrane</keyword>
<accession>A0A6I5ZP69</accession>
<name>A0A6I5ZP69_9FIRM</name>
<organism evidence="10 11">
    <name type="scientific">Neomoorella glycerini</name>
    <dbReference type="NCBI Taxonomy" id="55779"/>
    <lineage>
        <taxon>Bacteria</taxon>
        <taxon>Bacillati</taxon>
        <taxon>Bacillota</taxon>
        <taxon>Clostridia</taxon>
        <taxon>Neomoorellales</taxon>
        <taxon>Neomoorellaceae</taxon>
        <taxon>Neomoorella</taxon>
    </lineage>
</organism>
<protein>
    <submittedName>
        <fullName evidence="10">Sulfur transport</fullName>
    </submittedName>
</protein>
<evidence type="ECO:0000256" key="5">
    <source>
        <dbReference type="ARBA" id="ARBA00022692"/>
    </source>
</evidence>
<keyword evidence="3" id="KW-1003">Cell membrane</keyword>
<keyword evidence="11" id="KW-1185">Reference proteome</keyword>
<evidence type="ECO:0000256" key="7">
    <source>
        <dbReference type="ARBA" id="ARBA00023136"/>
    </source>
</evidence>
<keyword evidence="2" id="KW-0813">Transport</keyword>
<keyword evidence="5 9" id="KW-0812">Transmembrane</keyword>
<proteinExistence type="inferred from homology"/>
<gene>
    <name evidence="10" type="ORF">MGLY_06420</name>
</gene>
<feature type="transmembrane region" description="Helical" evidence="9">
    <location>
        <begin position="70"/>
        <end position="88"/>
    </location>
</feature>
<sequence length="173" mass="18657">MSTKWSWVQGGIILGLWNLLIFLSGNHLGTTTAYAQTAGYITQFFSPQLIPVSTWTAGTCGTSSGLMVSWQWMLVLGTFIGGLAGSLLHREGPAPEVPELWQRRFGDRPRLRFGHAFLGGFLLLFGARIAGGCTSSHIISGMSQMAISGVLFALAVFAAGIPMATFLYRRADL</sequence>
<dbReference type="PANTHER" id="PTHR30574:SF1">
    <property type="entry name" value="SULPHUR TRANSPORT DOMAIN-CONTAINING PROTEIN"/>
    <property type="match status" value="1"/>
</dbReference>
<reference evidence="10 11" key="1">
    <citation type="submission" date="2019-11" db="EMBL/GenBank/DDBJ databases">
        <title>Genome sequence of Moorella glycerini DSM11254.</title>
        <authorList>
            <person name="Poehlein A."/>
            <person name="Boeer T."/>
            <person name="Daniel R."/>
        </authorList>
    </citation>
    <scope>NUCLEOTIDE SEQUENCE [LARGE SCALE GENOMIC DNA]</scope>
    <source>
        <strain evidence="10 11">DSM 11254</strain>
    </source>
</reference>
<comment type="similarity">
    <text evidence="8">Belongs to the TsuA/YedE (TC 9.B.102) family.</text>
</comment>
<evidence type="ECO:0000256" key="2">
    <source>
        <dbReference type="ARBA" id="ARBA00022448"/>
    </source>
</evidence>
<dbReference type="Proteomes" id="UP000425916">
    <property type="component" value="Chromosome"/>
</dbReference>
<feature type="transmembrane region" description="Helical" evidence="9">
    <location>
        <begin position="113"/>
        <end position="139"/>
    </location>
</feature>
<keyword evidence="4" id="KW-0997">Cell inner membrane</keyword>
<evidence type="ECO:0000256" key="4">
    <source>
        <dbReference type="ARBA" id="ARBA00022519"/>
    </source>
</evidence>
<dbReference type="RefSeq" id="WP_170290904.1">
    <property type="nucleotide sequence ID" value="NZ_CP046244.1"/>
</dbReference>
<comment type="subcellular location">
    <subcellularLocation>
        <location evidence="1">Cell inner membrane</location>
        <topology evidence="1">Multi-pass membrane protein</topology>
    </subcellularLocation>
</comment>